<reference evidence="2" key="1">
    <citation type="submission" date="2025-08" db="UniProtKB">
        <authorList>
            <consortium name="Ensembl"/>
        </authorList>
    </citation>
    <scope>IDENTIFICATION</scope>
</reference>
<dbReference type="GO" id="GO:0006536">
    <property type="term" value="P:glutamate metabolic process"/>
    <property type="evidence" value="ECO:0007669"/>
    <property type="project" value="TreeGrafter"/>
</dbReference>
<reference evidence="2" key="2">
    <citation type="submission" date="2025-09" db="UniProtKB">
        <authorList>
            <consortium name="Ensembl"/>
        </authorList>
    </citation>
    <scope>IDENTIFICATION</scope>
</reference>
<sequence length="332" mass="36058">MAKVNSSTSTCRVMVMAGKNLRNPSPGLGPSTCHRLMLKHQRRLASSKAAGQGGKIPVFGAFSASDRYVLSNCTLIYRDVKAFLKEISGVPWEARERYWLTQFQRASLAQVSAFAVLEVDKSVFENREMVQSLAFGLSFLQRMDMKPVVVMGLSRPEDGNAPDGSTSNSRADIVQQCQTNSGPTAPLSQCHAFSAEALLLVQDPPQGSSAGSSIAMDKGLLQWSLDCGAIPQVCPVGRDTTGRSVTLDSVDVTAAISKVLQPLKVMSLNSWGACRCLCFLKVGPSVFSQQISRYISCKFEAVGYLFPIKEEAHLALHSKQCDTNNNTEVHME</sequence>
<dbReference type="InterPro" id="IPR036393">
    <property type="entry name" value="AceGlu_kinase-like_sf"/>
</dbReference>
<evidence type="ECO:0000256" key="1">
    <source>
        <dbReference type="ARBA" id="ARBA00022679"/>
    </source>
</evidence>
<dbReference type="InParanoid" id="A0A674DMR0"/>
<accession>A0A674DMR0</accession>
<name>A0A674DMR0_SALTR</name>
<dbReference type="GO" id="GO:0005759">
    <property type="term" value="C:mitochondrial matrix"/>
    <property type="evidence" value="ECO:0007669"/>
    <property type="project" value="TreeGrafter"/>
</dbReference>
<dbReference type="AlphaFoldDB" id="A0A674DMR0"/>
<dbReference type="GO" id="GO:0004042">
    <property type="term" value="F:L-glutamate N-acetyltransferase activity"/>
    <property type="evidence" value="ECO:0007669"/>
    <property type="project" value="TreeGrafter"/>
</dbReference>
<evidence type="ECO:0000313" key="3">
    <source>
        <dbReference type="Proteomes" id="UP000472277"/>
    </source>
</evidence>
<dbReference type="PANTHER" id="PTHR23342">
    <property type="entry name" value="N-ACETYLGLUTAMATE SYNTHASE"/>
    <property type="match status" value="1"/>
</dbReference>
<dbReference type="Gene3D" id="3.40.1160.10">
    <property type="entry name" value="Acetylglutamate kinase-like"/>
    <property type="match status" value="1"/>
</dbReference>
<evidence type="ECO:0000313" key="2">
    <source>
        <dbReference type="Ensembl" id="ENSSTUP00000096988.1"/>
    </source>
</evidence>
<dbReference type="SUPFAM" id="SSF53633">
    <property type="entry name" value="Carbamate kinase-like"/>
    <property type="match status" value="1"/>
</dbReference>
<proteinExistence type="predicted"/>
<dbReference type="PANTHER" id="PTHR23342:SF0">
    <property type="entry name" value="N-ACETYLGLUTAMATE SYNTHASE, MITOCHONDRIAL"/>
    <property type="match status" value="1"/>
</dbReference>
<dbReference type="GeneTree" id="ENSGT00390000005602"/>
<organism evidence="2 3">
    <name type="scientific">Salmo trutta</name>
    <name type="common">Brown trout</name>
    <dbReference type="NCBI Taxonomy" id="8032"/>
    <lineage>
        <taxon>Eukaryota</taxon>
        <taxon>Metazoa</taxon>
        <taxon>Chordata</taxon>
        <taxon>Craniata</taxon>
        <taxon>Vertebrata</taxon>
        <taxon>Euteleostomi</taxon>
        <taxon>Actinopterygii</taxon>
        <taxon>Neopterygii</taxon>
        <taxon>Teleostei</taxon>
        <taxon>Protacanthopterygii</taxon>
        <taxon>Salmoniformes</taxon>
        <taxon>Salmonidae</taxon>
        <taxon>Salmoninae</taxon>
        <taxon>Salmo</taxon>
    </lineage>
</organism>
<protein>
    <submittedName>
        <fullName evidence="2">N-acetylglutamate synthase</fullName>
    </submittedName>
</protein>
<keyword evidence="3" id="KW-1185">Reference proteome</keyword>
<dbReference type="Proteomes" id="UP000472277">
    <property type="component" value="Chromosome 32"/>
</dbReference>
<keyword evidence="1" id="KW-0808">Transferase</keyword>
<dbReference type="Ensembl" id="ENSSTUT00000104173.1">
    <property type="protein sequence ID" value="ENSSTUP00000096988.1"/>
    <property type="gene ID" value="ENSSTUG00000043665.1"/>
</dbReference>
<dbReference type="GO" id="GO:0006526">
    <property type="term" value="P:L-arginine biosynthetic process"/>
    <property type="evidence" value="ECO:0007669"/>
    <property type="project" value="TreeGrafter"/>
</dbReference>